<dbReference type="PANTHER" id="PTHR47505">
    <property type="entry name" value="DNA UTILIZATION PROTEIN YHGH"/>
    <property type="match status" value="1"/>
</dbReference>
<feature type="non-terminal residue" evidence="3">
    <location>
        <position position="1"/>
    </location>
</feature>
<gene>
    <name evidence="3" type="ORF">UU70_C0021G0008</name>
</gene>
<feature type="domain" description="Phosphoribosyltransferase" evidence="2">
    <location>
        <begin position="34"/>
        <end position="111"/>
    </location>
</feature>
<reference evidence="3 4" key="1">
    <citation type="journal article" date="2015" name="Nature">
        <title>rRNA introns, odd ribosomes, and small enigmatic genomes across a large radiation of phyla.</title>
        <authorList>
            <person name="Brown C.T."/>
            <person name="Hug L.A."/>
            <person name="Thomas B.C."/>
            <person name="Sharon I."/>
            <person name="Castelle C.J."/>
            <person name="Singh A."/>
            <person name="Wilkins M.J."/>
            <person name="Williams K.H."/>
            <person name="Banfield J.F."/>
        </authorList>
    </citation>
    <scope>NUCLEOTIDE SEQUENCE [LARGE SCALE GENOMIC DNA]</scope>
</reference>
<organism evidence="3 4">
    <name type="scientific">Candidatus Yanofskybacteria bacterium GW2011_GWA1_41_6</name>
    <dbReference type="NCBI Taxonomy" id="1619020"/>
    <lineage>
        <taxon>Bacteria</taxon>
        <taxon>Candidatus Yanofskyibacteriota</taxon>
    </lineage>
</organism>
<dbReference type="InterPro" id="IPR000836">
    <property type="entry name" value="PRTase_dom"/>
</dbReference>
<evidence type="ECO:0000313" key="4">
    <source>
        <dbReference type="Proteomes" id="UP000034380"/>
    </source>
</evidence>
<dbReference type="InterPro" id="IPR051910">
    <property type="entry name" value="ComF/GntX_DNA_util-trans"/>
</dbReference>
<dbReference type="Proteomes" id="UP000034380">
    <property type="component" value="Unassembled WGS sequence"/>
</dbReference>
<dbReference type="Pfam" id="PF00156">
    <property type="entry name" value="Pribosyltran"/>
    <property type="match status" value="1"/>
</dbReference>
<evidence type="ECO:0000256" key="1">
    <source>
        <dbReference type="ARBA" id="ARBA00008007"/>
    </source>
</evidence>
<proteinExistence type="inferred from homology"/>
<evidence type="ECO:0000259" key="2">
    <source>
        <dbReference type="Pfam" id="PF00156"/>
    </source>
</evidence>
<dbReference type="EMBL" id="LCBQ01000021">
    <property type="protein sequence ID" value="KKS13197.1"/>
    <property type="molecule type" value="Genomic_DNA"/>
</dbReference>
<comment type="similarity">
    <text evidence="1">Belongs to the ComF/GntX family.</text>
</comment>
<name>A0A0G0WM99_9BACT</name>
<accession>A0A0G0WM99</accession>
<comment type="caution">
    <text evidence="3">The sequence shown here is derived from an EMBL/GenBank/DDBJ whole genome shotgun (WGS) entry which is preliminary data.</text>
</comment>
<dbReference type="AlphaFoldDB" id="A0A0G0WM99"/>
<dbReference type="SUPFAM" id="SSF53271">
    <property type="entry name" value="PRTase-like"/>
    <property type="match status" value="1"/>
</dbReference>
<evidence type="ECO:0000313" key="3">
    <source>
        <dbReference type="EMBL" id="KKS13197.1"/>
    </source>
</evidence>
<dbReference type="InterPro" id="IPR029057">
    <property type="entry name" value="PRTase-like"/>
</dbReference>
<dbReference type="CDD" id="cd06223">
    <property type="entry name" value="PRTases_typeI"/>
    <property type="match status" value="1"/>
</dbReference>
<protein>
    <recommendedName>
        <fullName evidence="2">Phosphoribosyltransferase domain-containing protein</fullName>
    </recommendedName>
</protein>
<dbReference type="PANTHER" id="PTHR47505:SF1">
    <property type="entry name" value="DNA UTILIZATION PROTEIN YHGH"/>
    <property type="match status" value="1"/>
</dbReference>
<dbReference type="Gene3D" id="3.40.50.2020">
    <property type="match status" value="1"/>
</dbReference>
<sequence>LLVPVPLHKKREYWRGFNQAELLARLIARHYRLDIGEGLVRSVDSIPQAKLENRPKRLLNVQGLYKCKKPEVFKDRHVILVDDVCTTGATLNECARVLKDAGAVSVIALAIARG</sequence>